<organism evidence="3 4">
    <name type="scientific">candidate division Kazan bacterium RIFCSPLOWO2_01_FULL_48_13</name>
    <dbReference type="NCBI Taxonomy" id="1798539"/>
    <lineage>
        <taxon>Bacteria</taxon>
        <taxon>Bacteria division Kazan-3B-28</taxon>
    </lineage>
</organism>
<dbReference type="InterPro" id="IPR050076">
    <property type="entry name" value="ArchSynthase1/Queuine_TRR"/>
</dbReference>
<comment type="caution">
    <text evidence="3">The sequence shown here is derived from an EMBL/GenBank/DDBJ whole genome shotgun (WGS) entry which is preliminary data.</text>
</comment>
<evidence type="ECO:0000313" key="3">
    <source>
        <dbReference type="EMBL" id="OGB85359.1"/>
    </source>
</evidence>
<dbReference type="PANTHER" id="PTHR46499:SF1">
    <property type="entry name" value="QUEUINE TRNA-RIBOSYLTRANSFERASE"/>
    <property type="match status" value="1"/>
</dbReference>
<dbReference type="PANTHER" id="PTHR46499">
    <property type="entry name" value="QUEUINE TRNA-RIBOSYLTRANSFERASE"/>
    <property type="match status" value="1"/>
</dbReference>
<dbReference type="SUPFAM" id="SSF51713">
    <property type="entry name" value="tRNA-guanine transglycosylase"/>
    <property type="match status" value="1"/>
</dbReference>
<dbReference type="Gene3D" id="3.20.20.105">
    <property type="entry name" value="Queuine tRNA-ribosyltransferase-like"/>
    <property type="match status" value="1"/>
</dbReference>
<evidence type="ECO:0000313" key="4">
    <source>
        <dbReference type="Proteomes" id="UP000179010"/>
    </source>
</evidence>
<dbReference type="Proteomes" id="UP000179010">
    <property type="component" value="Unassembled WGS sequence"/>
</dbReference>
<dbReference type="InterPro" id="IPR002616">
    <property type="entry name" value="tRNA_ribo_trans-like"/>
</dbReference>
<dbReference type="EMBL" id="METE01000004">
    <property type="protein sequence ID" value="OGB85359.1"/>
    <property type="molecule type" value="Genomic_DNA"/>
</dbReference>
<protein>
    <recommendedName>
        <fullName evidence="2">tRNA-guanine(15) transglycosylase-like domain-containing protein</fullName>
    </recommendedName>
</protein>
<name>A0A1F4PP11_UNCK3</name>
<reference evidence="3 4" key="1">
    <citation type="journal article" date="2016" name="Nat. Commun.">
        <title>Thousands of microbial genomes shed light on interconnected biogeochemical processes in an aquifer system.</title>
        <authorList>
            <person name="Anantharaman K."/>
            <person name="Brown C.T."/>
            <person name="Hug L.A."/>
            <person name="Sharon I."/>
            <person name="Castelle C.J."/>
            <person name="Probst A.J."/>
            <person name="Thomas B.C."/>
            <person name="Singh A."/>
            <person name="Wilkins M.J."/>
            <person name="Karaoz U."/>
            <person name="Brodie E.L."/>
            <person name="Williams K.H."/>
            <person name="Hubbard S.S."/>
            <person name="Banfield J.F."/>
        </authorList>
    </citation>
    <scope>NUCLEOTIDE SEQUENCE [LARGE SCALE GENOMIC DNA]</scope>
</reference>
<dbReference type="GO" id="GO:0005737">
    <property type="term" value="C:cytoplasm"/>
    <property type="evidence" value="ECO:0007669"/>
    <property type="project" value="TreeGrafter"/>
</dbReference>
<evidence type="ECO:0000256" key="1">
    <source>
        <dbReference type="ARBA" id="ARBA00022694"/>
    </source>
</evidence>
<accession>A0A1F4PP11</accession>
<dbReference type="Pfam" id="PF01702">
    <property type="entry name" value="TGT"/>
    <property type="match status" value="1"/>
</dbReference>
<keyword evidence="1" id="KW-0819">tRNA processing</keyword>
<dbReference type="GO" id="GO:0002099">
    <property type="term" value="P:tRNA wobble guanine modification"/>
    <property type="evidence" value="ECO:0007669"/>
    <property type="project" value="TreeGrafter"/>
</dbReference>
<dbReference type="InterPro" id="IPR036511">
    <property type="entry name" value="TGT-like_sf"/>
</dbReference>
<sequence length="360" mass="40696">MSIAFEIKSQDGAARAGVLKTARGDIETPCVTLNYTKALEDWGFGPSDVTDAKDVILLRNAFWLKRRGAKDIREGIGWPGITMADSGGFQMVSLGQHLRQNFNGVGFNLDGKSTFISPHEVVEWGRGAGVDLIMPLDNTVYTMDKNWWKFIRSAIITAVWHQRSRGIADEKLYYIVQGGLNKLARLISLWDARRQLNNGISAVAIGGLAWDEPRPALYRMVEFCVKRLPEDKPRHMLGICKPVDVLECIRRGMDTFDGIAATREGRHGRVWVKGGKYFDIRKTEFENDERVLDETCKCPTCSSGISRARLRAGFKQRDREAIRQLMAHNWHHNYSLVKDARAAILVGHLDIYITEYLSIL</sequence>
<dbReference type="STRING" id="1798539.A2994_01875"/>
<gene>
    <name evidence="3" type="ORF">A2994_01875</name>
</gene>
<feature type="domain" description="tRNA-guanine(15) transglycosylase-like" evidence="2">
    <location>
        <begin position="13"/>
        <end position="356"/>
    </location>
</feature>
<dbReference type="AlphaFoldDB" id="A0A1F4PP11"/>
<proteinExistence type="predicted"/>
<evidence type="ECO:0000259" key="2">
    <source>
        <dbReference type="Pfam" id="PF01702"/>
    </source>
</evidence>
<dbReference type="NCBIfam" id="TIGR00449">
    <property type="entry name" value="tgt_general"/>
    <property type="match status" value="1"/>
</dbReference>